<feature type="signal peptide" evidence="1">
    <location>
        <begin position="1"/>
        <end position="21"/>
    </location>
</feature>
<feature type="non-terminal residue" evidence="2">
    <location>
        <position position="84"/>
    </location>
</feature>
<feature type="chain" id="PRO_5044880963" description="Secreted protein" evidence="1">
    <location>
        <begin position="22"/>
        <end position="84"/>
    </location>
</feature>
<name>A0ABD0KWD7_9CAEN</name>
<organism evidence="2 3">
    <name type="scientific">Batillaria attramentaria</name>
    <dbReference type="NCBI Taxonomy" id="370345"/>
    <lineage>
        <taxon>Eukaryota</taxon>
        <taxon>Metazoa</taxon>
        <taxon>Spiralia</taxon>
        <taxon>Lophotrochozoa</taxon>
        <taxon>Mollusca</taxon>
        <taxon>Gastropoda</taxon>
        <taxon>Caenogastropoda</taxon>
        <taxon>Sorbeoconcha</taxon>
        <taxon>Cerithioidea</taxon>
        <taxon>Batillariidae</taxon>
        <taxon>Batillaria</taxon>
    </lineage>
</organism>
<evidence type="ECO:0008006" key="4">
    <source>
        <dbReference type="Google" id="ProtNLM"/>
    </source>
</evidence>
<dbReference type="Proteomes" id="UP001519460">
    <property type="component" value="Unassembled WGS sequence"/>
</dbReference>
<protein>
    <recommendedName>
        <fullName evidence="4">Secreted protein</fullName>
    </recommendedName>
</protein>
<dbReference type="EMBL" id="JACVVK020000114">
    <property type="protein sequence ID" value="KAK7491422.1"/>
    <property type="molecule type" value="Genomic_DNA"/>
</dbReference>
<keyword evidence="1" id="KW-0732">Signal</keyword>
<proteinExistence type="predicted"/>
<accession>A0ABD0KWD7</accession>
<comment type="caution">
    <text evidence="2">The sequence shown here is derived from an EMBL/GenBank/DDBJ whole genome shotgun (WGS) entry which is preliminary data.</text>
</comment>
<sequence length="84" mass="9313">MTERPAVVLAPVVLLLLENWGLPTRRPCPRSASAVPVISLSTASHGATLCQRNSSLHTHRAMSKTVGRDLHSYILDEYMLHKPR</sequence>
<evidence type="ECO:0000313" key="3">
    <source>
        <dbReference type="Proteomes" id="UP001519460"/>
    </source>
</evidence>
<evidence type="ECO:0000313" key="2">
    <source>
        <dbReference type="EMBL" id="KAK7491422.1"/>
    </source>
</evidence>
<keyword evidence="3" id="KW-1185">Reference proteome</keyword>
<dbReference type="AlphaFoldDB" id="A0ABD0KWD7"/>
<evidence type="ECO:0000256" key="1">
    <source>
        <dbReference type="SAM" id="SignalP"/>
    </source>
</evidence>
<reference evidence="2 3" key="1">
    <citation type="journal article" date="2023" name="Sci. Data">
        <title>Genome assembly of the Korean intertidal mud-creeper Batillaria attramentaria.</title>
        <authorList>
            <person name="Patra A.K."/>
            <person name="Ho P.T."/>
            <person name="Jun S."/>
            <person name="Lee S.J."/>
            <person name="Kim Y."/>
            <person name="Won Y.J."/>
        </authorList>
    </citation>
    <scope>NUCLEOTIDE SEQUENCE [LARGE SCALE GENOMIC DNA]</scope>
    <source>
        <strain evidence="2">Wonlab-2016</strain>
    </source>
</reference>
<gene>
    <name evidence="2" type="ORF">BaRGS_00017251</name>
</gene>